<gene>
    <name evidence="1" type="ORF">MANES_03G117200</name>
</gene>
<dbReference type="AlphaFoldDB" id="A0A2C9W6K4"/>
<dbReference type="EMBL" id="CM004389">
    <property type="protein sequence ID" value="OAY54971.1"/>
    <property type="molecule type" value="Genomic_DNA"/>
</dbReference>
<name>A0A2C9W6K4_MANES</name>
<sequence length="131" mass="15029">MKDQGVCRWNYVIRSLQHHAMNNVRSLAEAQPRIFYPFSSSSSSSSLAEAQTMNNILIFHCQITEVMKATRQAWIVAATFVAVEPLKDQGFCRSNFIVRSKKQWGVHFPDVVFLNICVYNDSTTMFEIAYL</sequence>
<accession>A0A2C9W6K4</accession>
<dbReference type="PANTHER" id="PTHR33090">
    <property type="entry name" value="DUF3774 DOMAIN PROTEIN-RELATED"/>
    <property type="match status" value="1"/>
</dbReference>
<protein>
    <submittedName>
        <fullName evidence="1">Uncharacterized protein</fullName>
    </submittedName>
</protein>
<dbReference type="InterPro" id="IPR022251">
    <property type="entry name" value="DUF3774_wound-induced"/>
</dbReference>
<evidence type="ECO:0000313" key="1">
    <source>
        <dbReference type="EMBL" id="OAY54971.1"/>
    </source>
</evidence>
<reference evidence="1" key="1">
    <citation type="submission" date="2016-02" db="EMBL/GenBank/DDBJ databases">
        <title>WGS assembly of Manihot esculenta.</title>
        <authorList>
            <person name="Bredeson J.V."/>
            <person name="Prochnik S.E."/>
            <person name="Lyons J.B."/>
            <person name="Schmutz J."/>
            <person name="Grimwood J."/>
            <person name="Vrebalov J."/>
            <person name="Bart R.S."/>
            <person name="Amuge T."/>
            <person name="Ferguson M.E."/>
            <person name="Green R."/>
            <person name="Putnam N."/>
            <person name="Stites J."/>
            <person name="Rounsley S."/>
            <person name="Rokhsar D.S."/>
        </authorList>
    </citation>
    <scope>NUCLEOTIDE SEQUENCE [LARGE SCALE GENOMIC DNA]</scope>
    <source>
        <tissue evidence="1">Leaf</tissue>
    </source>
</reference>
<organism evidence="1">
    <name type="scientific">Manihot esculenta</name>
    <name type="common">Cassava</name>
    <name type="synonym">Jatropha manihot</name>
    <dbReference type="NCBI Taxonomy" id="3983"/>
    <lineage>
        <taxon>Eukaryota</taxon>
        <taxon>Viridiplantae</taxon>
        <taxon>Streptophyta</taxon>
        <taxon>Embryophyta</taxon>
        <taxon>Tracheophyta</taxon>
        <taxon>Spermatophyta</taxon>
        <taxon>Magnoliopsida</taxon>
        <taxon>eudicotyledons</taxon>
        <taxon>Gunneridae</taxon>
        <taxon>Pentapetalae</taxon>
        <taxon>rosids</taxon>
        <taxon>fabids</taxon>
        <taxon>Malpighiales</taxon>
        <taxon>Euphorbiaceae</taxon>
        <taxon>Crotonoideae</taxon>
        <taxon>Manihoteae</taxon>
        <taxon>Manihot</taxon>
    </lineage>
</organism>
<proteinExistence type="predicted"/>
<dbReference type="Pfam" id="PF12609">
    <property type="entry name" value="DUF3774"/>
    <property type="match status" value="1"/>
</dbReference>